<dbReference type="InterPro" id="IPR050189">
    <property type="entry name" value="MFS_Efflux_Transporters"/>
</dbReference>
<dbReference type="PROSITE" id="PS50850">
    <property type="entry name" value="MFS"/>
    <property type="match status" value="1"/>
</dbReference>
<feature type="transmembrane region" description="Helical" evidence="7">
    <location>
        <begin position="119"/>
        <end position="140"/>
    </location>
</feature>
<comment type="caution">
    <text evidence="9">The sequence shown here is derived from an EMBL/GenBank/DDBJ whole genome shotgun (WGS) entry which is preliminary data.</text>
</comment>
<dbReference type="AlphaFoldDB" id="A0A2N7VF22"/>
<dbReference type="GO" id="GO:0022857">
    <property type="term" value="F:transmembrane transporter activity"/>
    <property type="evidence" value="ECO:0007669"/>
    <property type="project" value="InterPro"/>
</dbReference>
<feature type="transmembrane region" description="Helical" evidence="7">
    <location>
        <begin position="259"/>
        <end position="278"/>
    </location>
</feature>
<feature type="transmembrane region" description="Helical" evidence="7">
    <location>
        <begin position="65"/>
        <end position="86"/>
    </location>
</feature>
<feature type="transmembrane region" description="Helical" evidence="7">
    <location>
        <begin position="376"/>
        <end position="397"/>
    </location>
</feature>
<comment type="subcellular location">
    <subcellularLocation>
        <location evidence="1">Cell membrane</location>
        <topology evidence="1">Multi-pass membrane protein</topology>
    </subcellularLocation>
</comment>
<feature type="transmembrane region" description="Helical" evidence="7">
    <location>
        <begin position="26"/>
        <end position="45"/>
    </location>
</feature>
<keyword evidence="2" id="KW-1003">Cell membrane</keyword>
<evidence type="ECO:0000259" key="8">
    <source>
        <dbReference type="PROSITE" id="PS50850"/>
    </source>
</evidence>
<keyword evidence="5 7" id="KW-0472">Membrane</keyword>
<keyword evidence="10" id="KW-1185">Reference proteome</keyword>
<feature type="transmembrane region" description="Helical" evidence="7">
    <location>
        <begin position="180"/>
        <end position="202"/>
    </location>
</feature>
<name>A0A2N7VF22_9BURK</name>
<feature type="transmembrane region" description="Helical" evidence="7">
    <location>
        <begin position="227"/>
        <end position="247"/>
    </location>
</feature>
<feature type="transmembrane region" description="Helical" evidence="7">
    <location>
        <begin position="350"/>
        <end position="370"/>
    </location>
</feature>
<dbReference type="GO" id="GO:0005886">
    <property type="term" value="C:plasma membrane"/>
    <property type="evidence" value="ECO:0007669"/>
    <property type="project" value="UniProtKB-SubCell"/>
</dbReference>
<gene>
    <name evidence="9" type="ORF">C0Z18_26210</name>
</gene>
<feature type="region of interest" description="Disordered" evidence="6">
    <location>
        <begin position="1"/>
        <end position="20"/>
    </location>
</feature>
<feature type="domain" description="Major facilitator superfamily (MFS) profile" evidence="8">
    <location>
        <begin position="28"/>
        <end position="401"/>
    </location>
</feature>
<dbReference type="Pfam" id="PF07690">
    <property type="entry name" value="MFS_1"/>
    <property type="match status" value="1"/>
</dbReference>
<dbReference type="EMBL" id="PNYA01000029">
    <property type="protein sequence ID" value="PMS15724.1"/>
    <property type="molecule type" value="Genomic_DNA"/>
</dbReference>
<evidence type="ECO:0000256" key="5">
    <source>
        <dbReference type="ARBA" id="ARBA00023136"/>
    </source>
</evidence>
<dbReference type="SUPFAM" id="SSF103473">
    <property type="entry name" value="MFS general substrate transporter"/>
    <property type="match status" value="1"/>
</dbReference>
<keyword evidence="4 7" id="KW-1133">Transmembrane helix</keyword>
<evidence type="ECO:0000256" key="3">
    <source>
        <dbReference type="ARBA" id="ARBA00022692"/>
    </source>
</evidence>
<proteinExistence type="predicted"/>
<evidence type="ECO:0000256" key="1">
    <source>
        <dbReference type="ARBA" id="ARBA00004651"/>
    </source>
</evidence>
<dbReference type="InterPro" id="IPR020846">
    <property type="entry name" value="MFS_dom"/>
</dbReference>
<evidence type="ECO:0000256" key="6">
    <source>
        <dbReference type="SAM" id="MobiDB-lite"/>
    </source>
</evidence>
<keyword evidence="3 7" id="KW-0812">Transmembrane</keyword>
<evidence type="ECO:0000313" key="9">
    <source>
        <dbReference type="EMBL" id="PMS15724.1"/>
    </source>
</evidence>
<evidence type="ECO:0000256" key="4">
    <source>
        <dbReference type="ARBA" id="ARBA00022989"/>
    </source>
</evidence>
<dbReference type="Proteomes" id="UP000235616">
    <property type="component" value="Unassembled WGS sequence"/>
</dbReference>
<sequence>MDTDMDVSPVNTRSDRNPANTSTRGWFSVAAVSFGTFALVTSELMPIGLLPKIAAGVSAAEGNAGLTITIPGLVAAFAAPALLVASRRLDRRWLLWLTSALLIASNLIVASAATLSTLLAGRVLLGIGIGGFWAIGAAVARRLVPPESVGRATALVFSGVSAGTVIGLPAGTLLGELFGWRLAFTGAAILGGIALAAQLYLLPKLAATDAVGLWQLPAVARTPKARIALVAVALAIGGQFMAYTYLASFLEGHASISPSMVSAVLLAYGVAGLAGNTIAGELVQRDVRKVLAGSGLLVAATILSLPLTGSHPLIAIALVVIWGAGFGAVPVSLQTAMFMAAPKLPEGGSALFVSTFQLALASGAFLGGVAVNSSSITLAMLLGGAAVLTMAGTIWIFDKSGSPR</sequence>
<evidence type="ECO:0000313" key="10">
    <source>
        <dbReference type="Proteomes" id="UP000235616"/>
    </source>
</evidence>
<protein>
    <submittedName>
        <fullName evidence="9">MFS transporter</fullName>
    </submittedName>
</protein>
<dbReference type="InterPro" id="IPR036259">
    <property type="entry name" value="MFS_trans_sf"/>
</dbReference>
<dbReference type="PANTHER" id="PTHR43124:SF3">
    <property type="entry name" value="CHLORAMPHENICOL EFFLUX PUMP RV0191"/>
    <property type="match status" value="1"/>
</dbReference>
<reference evidence="9 10" key="1">
    <citation type="submission" date="2018-01" db="EMBL/GenBank/DDBJ databases">
        <title>Whole genome analyses suggest that Burkholderia sensu lato contains two further novel genera in the rhizoxinica-symbiotica group Mycetohabitans gen. nov., and Trinickia gen. nov.: implications for the evolution of diazotrophy and nodulation in the Burkholderiaceae.</title>
        <authorList>
            <person name="Estrada-de los Santos P."/>
            <person name="Palmer M."/>
            <person name="Chavez-Ramirez B."/>
            <person name="Beukes C."/>
            <person name="Steenkamp E.T."/>
            <person name="Hirsch A.M."/>
            <person name="Manyaka P."/>
            <person name="Maluk M."/>
            <person name="Lafos M."/>
            <person name="Crook M."/>
            <person name="Gross E."/>
            <person name="Simon M.F."/>
            <person name="Bueno dos Reis Junior F."/>
            <person name="Poole P.S."/>
            <person name="Venter S.N."/>
            <person name="James E.K."/>
        </authorList>
    </citation>
    <scope>NUCLEOTIDE SEQUENCE [LARGE SCALE GENOMIC DNA]</scope>
    <source>
        <strain evidence="9 10">GIMN1.004</strain>
    </source>
</reference>
<feature type="transmembrane region" description="Helical" evidence="7">
    <location>
        <begin position="313"/>
        <end position="338"/>
    </location>
</feature>
<feature type="compositionally biased region" description="Polar residues" evidence="6">
    <location>
        <begin position="9"/>
        <end position="20"/>
    </location>
</feature>
<feature type="transmembrane region" description="Helical" evidence="7">
    <location>
        <begin position="290"/>
        <end position="307"/>
    </location>
</feature>
<dbReference type="InterPro" id="IPR011701">
    <property type="entry name" value="MFS"/>
</dbReference>
<evidence type="ECO:0000256" key="7">
    <source>
        <dbReference type="SAM" id="Phobius"/>
    </source>
</evidence>
<feature type="transmembrane region" description="Helical" evidence="7">
    <location>
        <begin position="93"/>
        <end position="113"/>
    </location>
</feature>
<organism evidence="9 10">
    <name type="scientific">Trinickia dabaoshanensis</name>
    <dbReference type="NCBI Taxonomy" id="564714"/>
    <lineage>
        <taxon>Bacteria</taxon>
        <taxon>Pseudomonadati</taxon>
        <taxon>Pseudomonadota</taxon>
        <taxon>Betaproteobacteria</taxon>
        <taxon>Burkholderiales</taxon>
        <taxon>Burkholderiaceae</taxon>
        <taxon>Trinickia</taxon>
    </lineage>
</organism>
<accession>A0A2N7VF22</accession>
<dbReference type="CDD" id="cd17324">
    <property type="entry name" value="MFS_NepI_like"/>
    <property type="match status" value="1"/>
</dbReference>
<dbReference type="Gene3D" id="1.20.1250.20">
    <property type="entry name" value="MFS general substrate transporter like domains"/>
    <property type="match status" value="2"/>
</dbReference>
<dbReference type="PANTHER" id="PTHR43124">
    <property type="entry name" value="PURINE EFFLUX PUMP PBUE"/>
    <property type="match status" value="1"/>
</dbReference>
<evidence type="ECO:0000256" key="2">
    <source>
        <dbReference type="ARBA" id="ARBA00022475"/>
    </source>
</evidence>
<feature type="transmembrane region" description="Helical" evidence="7">
    <location>
        <begin position="152"/>
        <end position="174"/>
    </location>
</feature>